<evidence type="ECO:0000256" key="1">
    <source>
        <dbReference type="SAM" id="MobiDB-lite"/>
    </source>
</evidence>
<evidence type="ECO:0000313" key="3">
    <source>
        <dbReference type="Proteomes" id="UP000030763"/>
    </source>
</evidence>
<reference evidence="2" key="2">
    <citation type="submission" date="2013-10" db="EMBL/GenBank/DDBJ databases">
        <authorList>
            <person name="Aslett M."/>
        </authorList>
    </citation>
    <scope>NUCLEOTIDE SEQUENCE [LARGE SCALE GENOMIC DNA]</scope>
    <source>
        <strain evidence="2">Weybridge</strain>
    </source>
</reference>
<feature type="compositionally biased region" description="Low complexity" evidence="1">
    <location>
        <begin position="238"/>
        <end position="260"/>
    </location>
</feature>
<name>U6M9Z7_EIMMA</name>
<gene>
    <name evidence="2" type="ORF">EMWEY_00021350</name>
</gene>
<evidence type="ECO:0000313" key="2">
    <source>
        <dbReference type="EMBL" id="CDJ59314.1"/>
    </source>
</evidence>
<feature type="region of interest" description="Disordered" evidence="1">
    <location>
        <begin position="93"/>
        <end position="117"/>
    </location>
</feature>
<evidence type="ECO:0008006" key="4">
    <source>
        <dbReference type="Google" id="ProtNLM"/>
    </source>
</evidence>
<feature type="compositionally biased region" description="Low complexity" evidence="1">
    <location>
        <begin position="105"/>
        <end position="117"/>
    </location>
</feature>
<dbReference type="VEuPathDB" id="ToxoDB:EMWEY_00021350"/>
<organism evidence="2 3">
    <name type="scientific">Eimeria maxima</name>
    <name type="common">Coccidian parasite</name>
    <dbReference type="NCBI Taxonomy" id="5804"/>
    <lineage>
        <taxon>Eukaryota</taxon>
        <taxon>Sar</taxon>
        <taxon>Alveolata</taxon>
        <taxon>Apicomplexa</taxon>
        <taxon>Conoidasida</taxon>
        <taxon>Coccidia</taxon>
        <taxon>Eucoccidiorida</taxon>
        <taxon>Eimeriorina</taxon>
        <taxon>Eimeriidae</taxon>
        <taxon>Eimeria</taxon>
    </lineage>
</organism>
<dbReference type="EMBL" id="HG720289">
    <property type="protein sequence ID" value="CDJ59314.1"/>
    <property type="molecule type" value="Genomic_DNA"/>
</dbReference>
<reference evidence="2" key="1">
    <citation type="submission" date="2013-10" db="EMBL/GenBank/DDBJ databases">
        <title>Genomic analysis of the causative agents of coccidiosis in chickens.</title>
        <authorList>
            <person name="Reid A.J."/>
            <person name="Blake D."/>
            <person name="Billington K."/>
            <person name="Browne H."/>
            <person name="Dunn M."/>
            <person name="Hung S."/>
            <person name="Kawahara F."/>
            <person name="Miranda-Saavedra D."/>
            <person name="Mourier T."/>
            <person name="Nagra H."/>
            <person name="Otto T.D."/>
            <person name="Rawlings N."/>
            <person name="Sanchez A."/>
            <person name="Sanders M."/>
            <person name="Subramaniam C."/>
            <person name="Tay Y."/>
            <person name="Dear P."/>
            <person name="Doerig C."/>
            <person name="Gruber A."/>
            <person name="Parkinson J."/>
            <person name="Shirley M."/>
            <person name="Wan K.L."/>
            <person name="Berriman M."/>
            <person name="Tomley F."/>
            <person name="Pain A."/>
        </authorList>
    </citation>
    <scope>NUCLEOTIDE SEQUENCE [LARGE SCALE GENOMIC DNA]</scope>
    <source>
        <strain evidence="2">Weybridge</strain>
    </source>
</reference>
<feature type="region of interest" description="Disordered" evidence="1">
    <location>
        <begin position="233"/>
        <end position="262"/>
    </location>
</feature>
<keyword evidence="3" id="KW-1185">Reference proteome</keyword>
<protein>
    <recommendedName>
        <fullName evidence="4">Pre-mRNA polyadenylation factor Fip1 domain-containing protein</fullName>
    </recommendedName>
</protein>
<proteinExistence type="predicted"/>
<sequence length="329" mass="35222">MKDPIAASSAEEDVQVLVGDALDGAASAILSEPSIAAASGAAGAVGTAAELPPAKRLSAAAGNSLSPPSKKGAAATTATAATADAADDIDEVLGDSVFPPPSAAPPATAASAAAAKAADTPQDPQALCAAATAAGKVLPEWEVSGNKRWLYTREKSYWFNYGFDHRSFVDWLQQQLDLRLQRSARMPLHVQGQDWSPQQQHQQQQMPQEQHTAHTQPQLLTHNETVLLRRHQNTNSEQQQQHQQQHQYQQHQYHQQQQQQPLQTIASDAAVFASSEGALTATHDVWGHTEQPAVAAPGPDTPAPLPHAALQQLAALNQFLTEEQRQQQT</sequence>
<dbReference type="RefSeq" id="XP_013335962.1">
    <property type="nucleotide sequence ID" value="XM_013480508.1"/>
</dbReference>
<feature type="region of interest" description="Disordered" evidence="1">
    <location>
        <begin position="58"/>
        <end position="80"/>
    </location>
</feature>
<dbReference type="GeneID" id="25336121"/>
<dbReference type="Proteomes" id="UP000030763">
    <property type="component" value="Unassembled WGS sequence"/>
</dbReference>
<accession>U6M9Z7</accession>
<feature type="compositionally biased region" description="Low complexity" evidence="1">
    <location>
        <begin position="191"/>
        <end position="210"/>
    </location>
</feature>
<dbReference type="OrthoDB" id="348878at2759"/>
<feature type="region of interest" description="Disordered" evidence="1">
    <location>
        <begin position="189"/>
        <end position="215"/>
    </location>
</feature>
<dbReference type="AlphaFoldDB" id="U6M9Z7"/>